<proteinExistence type="inferred from homology"/>
<evidence type="ECO:0000256" key="1">
    <source>
        <dbReference type="ARBA" id="ARBA00022670"/>
    </source>
</evidence>
<dbReference type="InterPro" id="IPR051156">
    <property type="entry name" value="Mito/Outer_Membr_Metalloprot"/>
</dbReference>
<dbReference type="AlphaFoldDB" id="A0A1D1UK58"/>
<dbReference type="EMBL" id="BDGG01000001">
    <property type="protein sequence ID" value="GAU88775.1"/>
    <property type="molecule type" value="Genomic_DNA"/>
</dbReference>
<reference evidence="11 12" key="1">
    <citation type="journal article" date="2016" name="Nat. Commun.">
        <title>Extremotolerant tardigrade genome and improved radiotolerance of human cultured cells by tardigrade-unique protein.</title>
        <authorList>
            <person name="Hashimoto T."/>
            <person name="Horikawa D.D."/>
            <person name="Saito Y."/>
            <person name="Kuwahara H."/>
            <person name="Kozuka-Hata H."/>
            <person name="Shin-I T."/>
            <person name="Minakuchi Y."/>
            <person name="Ohishi K."/>
            <person name="Motoyama A."/>
            <person name="Aizu T."/>
            <person name="Enomoto A."/>
            <person name="Kondo K."/>
            <person name="Tanaka S."/>
            <person name="Hara Y."/>
            <person name="Koshikawa S."/>
            <person name="Sagara H."/>
            <person name="Miura T."/>
            <person name="Yokobori S."/>
            <person name="Miyagawa K."/>
            <person name="Suzuki Y."/>
            <person name="Kubo T."/>
            <person name="Oyama M."/>
            <person name="Kohara Y."/>
            <person name="Fujiyama A."/>
            <person name="Arakawa K."/>
            <person name="Katayama T."/>
            <person name="Toyoda A."/>
            <person name="Kunieda T."/>
        </authorList>
    </citation>
    <scope>NUCLEOTIDE SEQUENCE [LARGE SCALE GENOMIC DNA]</scope>
    <source>
        <strain evidence="11 12">YOKOZUNA-1</strain>
    </source>
</reference>
<dbReference type="CDD" id="cd07331">
    <property type="entry name" value="M48C_Oma1_like"/>
    <property type="match status" value="1"/>
</dbReference>
<dbReference type="GO" id="GO:0034982">
    <property type="term" value="P:mitochondrial protein processing"/>
    <property type="evidence" value="ECO:0007669"/>
    <property type="project" value="TreeGrafter"/>
</dbReference>
<evidence type="ECO:0000256" key="6">
    <source>
        <dbReference type="ARBA" id="ARBA00038233"/>
    </source>
</evidence>
<dbReference type="PANTHER" id="PTHR22726:SF1">
    <property type="entry name" value="METALLOENDOPEPTIDASE OMA1, MITOCHONDRIAL"/>
    <property type="match status" value="1"/>
</dbReference>
<evidence type="ECO:0000259" key="10">
    <source>
        <dbReference type="Pfam" id="PF01435"/>
    </source>
</evidence>
<dbReference type="GO" id="GO:0006515">
    <property type="term" value="P:protein quality control for misfolded or incompletely synthesized proteins"/>
    <property type="evidence" value="ECO:0007669"/>
    <property type="project" value="TreeGrafter"/>
</dbReference>
<dbReference type="STRING" id="947166.A0A1D1UK58"/>
<comment type="caution">
    <text evidence="11">The sequence shown here is derived from an EMBL/GenBank/DDBJ whole genome shotgun (WGS) entry which is preliminary data.</text>
</comment>
<comment type="cofactor">
    <cofactor evidence="9">
        <name>Zn(2+)</name>
        <dbReference type="ChEBI" id="CHEBI:29105"/>
    </cofactor>
    <text evidence="9">Binds 1 zinc ion per subunit.</text>
</comment>
<evidence type="ECO:0000313" key="11">
    <source>
        <dbReference type="EMBL" id="GAU88775.1"/>
    </source>
</evidence>
<keyword evidence="2" id="KW-0479">Metal-binding</keyword>
<dbReference type="Pfam" id="PF01435">
    <property type="entry name" value="Peptidase_M48"/>
    <property type="match status" value="1"/>
</dbReference>
<dbReference type="PANTHER" id="PTHR22726">
    <property type="entry name" value="METALLOENDOPEPTIDASE OMA1"/>
    <property type="match status" value="1"/>
</dbReference>
<keyword evidence="1 9" id="KW-0645">Protease</keyword>
<evidence type="ECO:0000256" key="8">
    <source>
        <dbReference type="ARBA" id="ARBA00042978"/>
    </source>
</evidence>
<gene>
    <name evidence="11" type="primary">RvY_01411</name>
    <name evidence="11" type="synonym">RvY_01411.1</name>
    <name evidence="11" type="ORF">RvY_01411-1</name>
</gene>
<dbReference type="OrthoDB" id="7464992at2759"/>
<dbReference type="GO" id="GO:0004222">
    <property type="term" value="F:metalloendopeptidase activity"/>
    <property type="evidence" value="ECO:0007669"/>
    <property type="project" value="InterPro"/>
</dbReference>
<keyword evidence="5 9" id="KW-0482">Metalloprotease</keyword>
<dbReference type="GO" id="GO:0046872">
    <property type="term" value="F:metal ion binding"/>
    <property type="evidence" value="ECO:0007669"/>
    <property type="project" value="UniProtKB-KW"/>
</dbReference>
<sequence>MFTIDQFEPLIEMEKDMLFHVLKGTLLPTDHTAYKTVQNVITQILKENANAPNVRQRKWRISVVESEQQNAFVMPTGHIFVFSGILEIAKNENQLAVVLGHELSHALLDHVVELHSLQFCTEVGALAFVTWLWSVLASKWVAFFATVLMYKAIKVAFILPRHRLLEREADTVGLNLTAKACFDVRENSVFWTRMQLLGAISDKAREHHVGDTARTILSYLSTHPSHEERANLLNAATPKAIELRQKCNCPPLTTADASSDLDKLKILLAKAKPARHTGDKSKNDWEPYVWDVNISTSAKPS</sequence>
<evidence type="ECO:0000256" key="3">
    <source>
        <dbReference type="ARBA" id="ARBA00022801"/>
    </source>
</evidence>
<accession>A0A1D1UK58</accession>
<organism evidence="11 12">
    <name type="scientific">Ramazzottius varieornatus</name>
    <name type="common">Water bear</name>
    <name type="synonym">Tardigrade</name>
    <dbReference type="NCBI Taxonomy" id="947166"/>
    <lineage>
        <taxon>Eukaryota</taxon>
        <taxon>Metazoa</taxon>
        <taxon>Ecdysozoa</taxon>
        <taxon>Tardigrada</taxon>
        <taxon>Eutardigrada</taxon>
        <taxon>Parachela</taxon>
        <taxon>Hypsibioidea</taxon>
        <taxon>Ramazzottiidae</taxon>
        <taxon>Ramazzottius</taxon>
    </lineage>
</organism>
<dbReference type="InterPro" id="IPR001915">
    <property type="entry name" value="Peptidase_M48"/>
</dbReference>
<feature type="domain" description="Peptidase M48" evidence="10">
    <location>
        <begin position="38"/>
        <end position="234"/>
    </location>
</feature>
<evidence type="ECO:0000256" key="4">
    <source>
        <dbReference type="ARBA" id="ARBA00022833"/>
    </source>
</evidence>
<evidence type="ECO:0000256" key="7">
    <source>
        <dbReference type="ARBA" id="ARBA00040360"/>
    </source>
</evidence>
<dbReference type="GO" id="GO:0005743">
    <property type="term" value="C:mitochondrial inner membrane"/>
    <property type="evidence" value="ECO:0007669"/>
    <property type="project" value="TreeGrafter"/>
</dbReference>
<comment type="similarity">
    <text evidence="6 9">Belongs to the peptidase M48 family.</text>
</comment>
<name>A0A1D1UK58_RAMVA</name>
<dbReference type="Proteomes" id="UP000186922">
    <property type="component" value="Unassembled WGS sequence"/>
</dbReference>
<protein>
    <recommendedName>
        <fullName evidence="7">Metalloendopeptidase OMA1, mitochondrial</fullName>
    </recommendedName>
    <alternativeName>
        <fullName evidence="8">Overlapping with the m-AAA protease 1 homolog</fullName>
    </alternativeName>
</protein>
<evidence type="ECO:0000256" key="2">
    <source>
        <dbReference type="ARBA" id="ARBA00022723"/>
    </source>
</evidence>
<keyword evidence="4 9" id="KW-0862">Zinc</keyword>
<evidence type="ECO:0000256" key="5">
    <source>
        <dbReference type="ARBA" id="ARBA00023049"/>
    </source>
</evidence>
<evidence type="ECO:0000313" key="12">
    <source>
        <dbReference type="Proteomes" id="UP000186922"/>
    </source>
</evidence>
<keyword evidence="12" id="KW-1185">Reference proteome</keyword>
<evidence type="ECO:0000256" key="9">
    <source>
        <dbReference type="RuleBase" id="RU003983"/>
    </source>
</evidence>
<dbReference type="Gene3D" id="3.30.2010.10">
    <property type="entry name" value="Metalloproteases ('zincins'), catalytic domain"/>
    <property type="match status" value="1"/>
</dbReference>
<keyword evidence="3 9" id="KW-0378">Hydrolase</keyword>